<dbReference type="AlphaFoldDB" id="A0A2W5WUN3"/>
<dbReference type="SUPFAM" id="SSF53756">
    <property type="entry name" value="UDP-Glycosyltransferase/glycogen phosphorylase"/>
    <property type="match status" value="1"/>
</dbReference>
<organism evidence="1 2">
    <name type="scientific">Xylanimonas oleitrophica</name>
    <dbReference type="NCBI Taxonomy" id="2607479"/>
    <lineage>
        <taxon>Bacteria</taxon>
        <taxon>Bacillati</taxon>
        <taxon>Actinomycetota</taxon>
        <taxon>Actinomycetes</taxon>
        <taxon>Micrococcales</taxon>
        <taxon>Promicromonosporaceae</taxon>
        <taxon>Xylanimonas</taxon>
    </lineage>
</organism>
<keyword evidence="2" id="KW-1185">Reference proteome</keyword>
<reference evidence="1 2" key="1">
    <citation type="submission" date="2018-06" db="EMBL/GenBank/DDBJ databases">
        <title>Whole genome sequencing of a novel hydrocarbon degrading bacterial strain, PW21 isolated from oil contaminated produced water sample.</title>
        <authorList>
            <person name="Nagkirti P."/>
            <person name="Shaikh A."/>
            <person name="Gowdaman V."/>
            <person name="Engineer A.E."/>
            <person name="Dagar S."/>
            <person name="Dhakephalkar P.K."/>
        </authorList>
    </citation>
    <scope>NUCLEOTIDE SEQUENCE [LARGE SCALE GENOMIC DNA]</scope>
    <source>
        <strain evidence="1 2">PW21</strain>
    </source>
</reference>
<name>A0A2W5WUN3_9MICO</name>
<dbReference type="InterPro" id="IPR046561">
    <property type="entry name" value="DUF6716"/>
</dbReference>
<dbReference type="EMBL" id="QKWH01000002">
    <property type="protein sequence ID" value="PZR54333.1"/>
    <property type="molecule type" value="Genomic_DNA"/>
</dbReference>
<dbReference type="RefSeq" id="WP_111250190.1">
    <property type="nucleotide sequence ID" value="NZ_QKWH01000002.1"/>
</dbReference>
<dbReference type="Pfam" id="PF20471">
    <property type="entry name" value="DUF6716"/>
    <property type="match status" value="1"/>
</dbReference>
<gene>
    <name evidence="1" type="ORF">DNL40_05385</name>
</gene>
<protein>
    <recommendedName>
        <fullName evidence="3">UDP-N-acetylglucosamine:LPS N-acetylglucosamine transferase</fullName>
    </recommendedName>
</protein>
<accession>A0A2W5WUN3</accession>
<comment type="caution">
    <text evidence="1">The sequence shown here is derived from an EMBL/GenBank/DDBJ whole genome shotgun (WGS) entry which is preliminary data.</text>
</comment>
<proteinExistence type="predicted"/>
<evidence type="ECO:0000313" key="2">
    <source>
        <dbReference type="Proteomes" id="UP000248783"/>
    </source>
</evidence>
<sequence>MTLRVLAVADSESFLKWAATTLERLALDGTGVHGDVTLVKGPLEPSPAQVRAALAGTRMTSAPVVSRQRLARIVKDEQPDAVLVAATGPVAEMIALTVLRAAGDRRAVLLSGPPGVAMSPAATTGVRWRYRWCDAYIVHSPREADLFTTAFERYGSAPRIVLTRLPFLAEPPTTRPQAPVRRVVFAPQSIVPHTRSERVALLRGLARLHDDGFEVVVKVRTSAGEQQTHHEALPFETLWRQEHGRLGHARDALRFEAGSMSDWLSPGTALVTVSSTAALESLSLGLPTVVLPDFGVTPDLGNAVYEGSGCIVPLRELGTVLRAGGPVPDPDWLAANYLHDAAESVTETIRDLLPAVGGPATPRGFVRPVSRAIAVYSALKSDLPLLWYPAKWGRALIGRFVRLH</sequence>
<evidence type="ECO:0000313" key="1">
    <source>
        <dbReference type="EMBL" id="PZR54333.1"/>
    </source>
</evidence>
<dbReference type="Proteomes" id="UP000248783">
    <property type="component" value="Unassembled WGS sequence"/>
</dbReference>
<evidence type="ECO:0008006" key="3">
    <source>
        <dbReference type="Google" id="ProtNLM"/>
    </source>
</evidence>